<name>A0A6A4K024_APOLU</name>
<gene>
    <name evidence="2" type="ORF">GE061_010630</name>
</gene>
<feature type="compositionally biased region" description="Polar residues" evidence="1">
    <location>
        <begin position="237"/>
        <end position="252"/>
    </location>
</feature>
<comment type="caution">
    <text evidence="2">The sequence shown here is derived from an EMBL/GenBank/DDBJ whole genome shotgun (WGS) entry which is preliminary data.</text>
</comment>
<keyword evidence="3" id="KW-1185">Reference proteome</keyword>
<feature type="region of interest" description="Disordered" evidence="1">
    <location>
        <begin position="232"/>
        <end position="252"/>
    </location>
</feature>
<dbReference type="Proteomes" id="UP000466442">
    <property type="component" value="Unassembled WGS sequence"/>
</dbReference>
<protein>
    <submittedName>
        <fullName evidence="2">Uncharacterized protein</fullName>
    </submittedName>
</protein>
<accession>A0A6A4K024</accession>
<dbReference type="AlphaFoldDB" id="A0A6A4K024"/>
<evidence type="ECO:0000313" key="2">
    <source>
        <dbReference type="EMBL" id="KAF6212919.1"/>
    </source>
</evidence>
<sequence length="252" mass="29056">MFPESPTTDKPLNPYQYYGNWPWGLNYINVMPANRLAANGLNANFNQYGSNFGYSHYFNPYYAQWTTYPYSNWLNAGHTSYPQTTTWQPYYPSWTNQWNLATPHYAWPTMNYFRNQIQYPSYNWPSPVHWGVQQTYSYKPGAQQGVNDRNAQPEKKETSVLKNTSSEVIEAFHVPSVVARKTVSDIPRSKDYSISIKKSDTSTLEVKSEDWIPFLVKISDSNIRQIAPSRSFGPSVVYNTESEPNGASSSFR</sequence>
<evidence type="ECO:0000313" key="3">
    <source>
        <dbReference type="Proteomes" id="UP000466442"/>
    </source>
</evidence>
<dbReference type="EMBL" id="WIXP02000003">
    <property type="protein sequence ID" value="KAF6212919.1"/>
    <property type="molecule type" value="Genomic_DNA"/>
</dbReference>
<evidence type="ECO:0000256" key="1">
    <source>
        <dbReference type="SAM" id="MobiDB-lite"/>
    </source>
</evidence>
<proteinExistence type="predicted"/>
<reference evidence="2" key="1">
    <citation type="journal article" date="2021" name="Mol. Ecol. Resour.">
        <title>Apolygus lucorum genome provides insights into omnivorousness and mesophyll feeding.</title>
        <authorList>
            <person name="Liu Y."/>
            <person name="Liu H."/>
            <person name="Wang H."/>
            <person name="Huang T."/>
            <person name="Liu B."/>
            <person name="Yang B."/>
            <person name="Yin L."/>
            <person name="Li B."/>
            <person name="Zhang Y."/>
            <person name="Zhang S."/>
            <person name="Jiang F."/>
            <person name="Zhang X."/>
            <person name="Ren Y."/>
            <person name="Wang B."/>
            <person name="Wang S."/>
            <person name="Lu Y."/>
            <person name="Wu K."/>
            <person name="Fan W."/>
            <person name="Wang G."/>
        </authorList>
    </citation>
    <scope>NUCLEOTIDE SEQUENCE</scope>
    <source>
        <strain evidence="2">12Hb</strain>
    </source>
</reference>
<organism evidence="2 3">
    <name type="scientific">Apolygus lucorum</name>
    <name type="common">Small green plant bug</name>
    <name type="synonym">Lygocoris lucorum</name>
    <dbReference type="NCBI Taxonomy" id="248454"/>
    <lineage>
        <taxon>Eukaryota</taxon>
        <taxon>Metazoa</taxon>
        <taxon>Ecdysozoa</taxon>
        <taxon>Arthropoda</taxon>
        <taxon>Hexapoda</taxon>
        <taxon>Insecta</taxon>
        <taxon>Pterygota</taxon>
        <taxon>Neoptera</taxon>
        <taxon>Paraneoptera</taxon>
        <taxon>Hemiptera</taxon>
        <taxon>Heteroptera</taxon>
        <taxon>Panheteroptera</taxon>
        <taxon>Cimicomorpha</taxon>
        <taxon>Miridae</taxon>
        <taxon>Mirini</taxon>
        <taxon>Apolygus</taxon>
    </lineage>
</organism>